<proteinExistence type="inferred from homology"/>
<feature type="transmembrane region" description="Helical" evidence="2">
    <location>
        <begin position="70"/>
        <end position="89"/>
    </location>
</feature>
<feature type="transmembrane region" description="Helical" evidence="2">
    <location>
        <begin position="42"/>
        <end position="64"/>
    </location>
</feature>
<keyword evidence="2" id="KW-1133">Transmembrane helix</keyword>
<comment type="similarity">
    <text evidence="1">Belongs to the CPA3 antiporters (TC 2.A.63) subunit G family.</text>
</comment>
<dbReference type="InterPro" id="IPR005133">
    <property type="entry name" value="PhaG_MnhG_YufB"/>
</dbReference>
<keyword evidence="4" id="KW-1185">Reference proteome</keyword>
<reference evidence="4" key="1">
    <citation type="submission" date="2023-07" db="EMBL/GenBank/DDBJ databases">
        <title>Novel species in the genus Lipingzhangella isolated from Sambhar Salt Lake.</title>
        <authorList>
            <person name="Jiya N."/>
            <person name="Kajale S."/>
            <person name="Sharma A."/>
        </authorList>
    </citation>
    <scope>NUCLEOTIDE SEQUENCE [LARGE SCALE GENOMIC DNA]</scope>
    <source>
        <strain evidence="4">LS1_29</strain>
    </source>
</reference>
<dbReference type="PANTHER" id="PTHR34703:SF1">
    <property type="entry name" value="ANTIPORTER SUBUNIT MNHG2-RELATED"/>
    <property type="match status" value="1"/>
</dbReference>
<dbReference type="NCBIfam" id="TIGR01300">
    <property type="entry name" value="CPA3_mnhG_phaG"/>
    <property type="match status" value="1"/>
</dbReference>
<evidence type="ECO:0000256" key="2">
    <source>
        <dbReference type="SAM" id="Phobius"/>
    </source>
</evidence>
<accession>A0ABU2H3M7</accession>
<evidence type="ECO:0000256" key="1">
    <source>
        <dbReference type="ARBA" id="ARBA00008404"/>
    </source>
</evidence>
<evidence type="ECO:0000313" key="3">
    <source>
        <dbReference type="EMBL" id="MDS1269909.1"/>
    </source>
</evidence>
<name>A0ABU2H3M7_9ACTN</name>
<dbReference type="NCBIfam" id="NF009314">
    <property type="entry name" value="PRK12674.1-2"/>
    <property type="match status" value="1"/>
</dbReference>
<sequence length="118" mass="12793">MSQVPWLELAAGVAIGVGTLLMLTAGVALLRLQDVYSRMNAVTKAATLGVVLILIGSFLLMPSWETSWKLVLAVWLQLITSPVGAFAIGRAAYRSRAPLTEQTRVDELEQRVARTDTP</sequence>
<feature type="transmembrane region" description="Helical" evidence="2">
    <location>
        <begin position="6"/>
        <end position="30"/>
    </location>
</feature>
<dbReference type="Pfam" id="PF03334">
    <property type="entry name" value="PhaG_MnhG_YufB"/>
    <property type="match status" value="1"/>
</dbReference>
<dbReference type="Proteomes" id="UP001250214">
    <property type="component" value="Unassembled WGS sequence"/>
</dbReference>
<keyword evidence="2" id="KW-0472">Membrane</keyword>
<gene>
    <name evidence="3" type="primary">mnhG</name>
    <name evidence="3" type="ORF">RIF23_06330</name>
</gene>
<dbReference type="EMBL" id="JAVLVT010000002">
    <property type="protein sequence ID" value="MDS1269909.1"/>
    <property type="molecule type" value="Genomic_DNA"/>
</dbReference>
<comment type="caution">
    <text evidence="3">The sequence shown here is derived from an EMBL/GenBank/DDBJ whole genome shotgun (WGS) entry which is preliminary data.</text>
</comment>
<organism evidence="3 4">
    <name type="scientific">Lipingzhangella rawalii</name>
    <dbReference type="NCBI Taxonomy" id="2055835"/>
    <lineage>
        <taxon>Bacteria</taxon>
        <taxon>Bacillati</taxon>
        <taxon>Actinomycetota</taxon>
        <taxon>Actinomycetes</taxon>
        <taxon>Streptosporangiales</taxon>
        <taxon>Nocardiopsidaceae</taxon>
        <taxon>Lipingzhangella</taxon>
    </lineage>
</organism>
<evidence type="ECO:0000313" key="4">
    <source>
        <dbReference type="Proteomes" id="UP001250214"/>
    </source>
</evidence>
<dbReference type="PANTHER" id="PTHR34703">
    <property type="entry name" value="ANTIPORTER SUBUNIT MNHG2-RELATED"/>
    <property type="match status" value="1"/>
</dbReference>
<protein>
    <submittedName>
        <fullName evidence="3">Monovalent cation/H(+) antiporter subunit G</fullName>
    </submittedName>
</protein>
<keyword evidence="2" id="KW-0812">Transmembrane</keyword>